<comment type="caution">
    <text evidence="1">The sequence shown here is derived from an EMBL/GenBank/DDBJ whole genome shotgun (WGS) entry which is preliminary data.</text>
</comment>
<sequence>MRRAWSRPFDCNVCSSYMQADAPSINCSGIGIQLALFADDTALYLSGQTERNICPHLQKVIEELARWFQI</sequence>
<organism evidence="1 2">
    <name type="scientific">Eumeta variegata</name>
    <name type="common">Bagworm moth</name>
    <name type="synonym">Eumeta japonica</name>
    <dbReference type="NCBI Taxonomy" id="151549"/>
    <lineage>
        <taxon>Eukaryota</taxon>
        <taxon>Metazoa</taxon>
        <taxon>Ecdysozoa</taxon>
        <taxon>Arthropoda</taxon>
        <taxon>Hexapoda</taxon>
        <taxon>Insecta</taxon>
        <taxon>Pterygota</taxon>
        <taxon>Neoptera</taxon>
        <taxon>Endopterygota</taxon>
        <taxon>Lepidoptera</taxon>
        <taxon>Glossata</taxon>
        <taxon>Ditrysia</taxon>
        <taxon>Tineoidea</taxon>
        <taxon>Psychidae</taxon>
        <taxon>Oiketicinae</taxon>
        <taxon>Eumeta</taxon>
    </lineage>
</organism>
<reference evidence="1 2" key="1">
    <citation type="journal article" date="2019" name="Commun. Biol.">
        <title>The bagworm genome reveals a unique fibroin gene that provides high tensile strength.</title>
        <authorList>
            <person name="Kono N."/>
            <person name="Nakamura H."/>
            <person name="Ohtoshi R."/>
            <person name="Tomita M."/>
            <person name="Numata K."/>
            <person name="Arakawa K."/>
        </authorList>
    </citation>
    <scope>NUCLEOTIDE SEQUENCE [LARGE SCALE GENOMIC DNA]</scope>
</reference>
<accession>A0A4C1TJT7</accession>
<dbReference type="OrthoDB" id="6779911at2759"/>
<dbReference type="Proteomes" id="UP000299102">
    <property type="component" value="Unassembled WGS sequence"/>
</dbReference>
<name>A0A4C1TJT7_EUMVA</name>
<gene>
    <name evidence="1" type="ORF">EVAR_92377_1</name>
</gene>
<dbReference type="AlphaFoldDB" id="A0A4C1TJT7"/>
<dbReference type="EMBL" id="BGZK01000063">
    <property type="protein sequence ID" value="GBP14385.1"/>
    <property type="molecule type" value="Genomic_DNA"/>
</dbReference>
<protein>
    <recommendedName>
        <fullName evidence="3">Reverse transcriptase domain-containing protein</fullName>
    </recommendedName>
</protein>
<evidence type="ECO:0000313" key="1">
    <source>
        <dbReference type="EMBL" id="GBP14385.1"/>
    </source>
</evidence>
<evidence type="ECO:0000313" key="2">
    <source>
        <dbReference type="Proteomes" id="UP000299102"/>
    </source>
</evidence>
<proteinExistence type="predicted"/>
<evidence type="ECO:0008006" key="3">
    <source>
        <dbReference type="Google" id="ProtNLM"/>
    </source>
</evidence>
<keyword evidence="2" id="KW-1185">Reference proteome</keyword>